<dbReference type="InterPro" id="IPR037165">
    <property type="entry name" value="AldOxase/xan_DH_Mopterin-bd_sf"/>
</dbReference>
<feature type="domain" description="Aldehyde oxidase/xanthine dehydrogenase a/b hammerhead" evidence="3">
    <location>
        <begin position="18"/>
        <end position="130"/>
    </location>
</feature>
<dbReference type="RefSeq" id="WP_158358560.1">
    <property type="nucleotide sequence ID" value="NZ_JAOQJF010000013.1"/>
</dbReference>
<dbReference type="InterPro" id="IPR046867">
    <property type="entry name" value="AldOxase/xan_DH_MoCoBD2"/>
</dbReference>
<comment type="caution">
    <text evidence="4">The sequence shown here is derived from an EMBL/GenBank/DDBJ whole genome shotgun (WGS) entry which is preliminary data.</text>
</comment>
<protein>
    <submittedName>
        <fullName evidence="4">Molybdopterin-dependent oxidoreductase</fullName>
    </submittedName>
</protein>
<organism evidence="4 5">
    <name type="scientific">Alitiscatomonas aceti</name>
    <dbReference type="NCBI Taxonomy" id="2981724"/>
    <lineage>
        <taxon>Bacteria</taxon>
        <taxon>Bacillati</taxon>
        <taxon>Bacillota</taxon>
        <taxon>Clostridia</taxon>
        <taxon>Lachnospirales</taxon>
        <taxon>Lachnospiraceae</taxon>
        <taxon>Alitiscatomonas</taxon>
    </lineage>
</organism>
<gene>
    <name evidence="4" type="ORF">OCV69_08195</name>
</gene>
<accession>A0ABT2UZ96</accession>
<dbReference type="EMBL" id="JAOQJF010000013">
    <property type="protein sequence ID" value="MCU6799912.1"/>
    <property type="molecule type" value="Genomic_DNA"/>
</dbReference>
<dbReference type="Gene3D" id="3.90.1170.50">
    <property type="entry name" value="Aldehyde oxidase/xanthine dehydrogenase, a/b hammerhead"/>
    <property type="match status" value="1"/>
</dbReference>
<evidence type="ECO:0000313" key="4">
    <source>
        <dbReference type="EMBL" id="MCU6799912.1"/>
    </source>
</evidence>
<dbReference type="InterPro" id="IPR036856">
    <property type="entry name" value="Ald_Oxase/Xan_DH_a/b_sf"/>
</dbReference>
<keyword evidence="1" id="KW-0500">Molybdenum</keyword>
<dbReference type="Gene3D" id="3.30.365.10">
    <property type="entry name" value="Aldehyde oxidase/xanthine dehydrogenase, molybdopterin binding domain"/>
    <property type="match status" value="4"/>
</dbReference>
<dbReference type="SUPFAM" id="SSF56003">
    <property type="entry name" value="Molybdenum cofactor-binding domain"/>
    <property type="match status" value="1"/>
</dbReference>
<dbReference type="Proteomes" id="UP001652395">
    <property type="component" value="Unassembled WGS sequence"/>
</dbReference>
<dbReference type="Pfam" id="PF01315">
    <property type="entry name" value="Ald_Xan_dh_C"/>
    <property type="match status" value="1"/>
</dbReference>
<dbReference type="SMART" id="SM01008">
    <property type="entry name" value="Ald_Xan_dh_C"/>
    <property type="match status" value="1"/>
</dbReference>
<keyword evidence="2" id="KW-0560">Oxidoreductase</keyword>
<evidence type="ECO:0000256" key="2">
    <source>
        <dbReference type="ARBA" id="ARBA00023002"/>
    </source>
</evidence>
<name>A0ABT2UZ96_9FIRM</name>
<evidence type="ECO:0000259" key="3">
    <source>
        <dbReference type="SMART" id="SM01008"/>
    </source>
</evidence>
<dbReference type="InterPro" id="IPR000674">
    <property type="entry name" value="Ald_Oxase/Xan_DH_a/b"/>
</dbReference>
<dbReference type="SUPFAM" id="SSF54665">
    <property type="entry name" value="CO dehydrogenase molybdoprotein N-domain-like"/>
    <property type="match status" value="1"/>
</dbReference>
<evidence type="ECO:0000256" key="1">
    <source>
        <dbReference type="ARBA" id="ARBA00022505"/>
    </source>
</evidence>
<sequence length="780" mass="84061">MKNVNQGIRKKDAMALLMGKPVYMDDLAPRDCLIVKVLRSPHANAMIQSVKTDAAMKVPGIAAVYTWEDVPAERFTMAGQTYPEPSPYDRLILDRHVRYVGDPVAIVAGETEDAVDRALKLVKVQYEVLPAILDFRTAKDNEILVHPEDSWRSLCPVGADNKRNLCASDVSGQGDVDAVLAECDVVAEGTYHTLADQQAMMETFRTCCYFDAYGRLNILSSTQIVFHVRRIISNALGIPKSKIRVVKPRIGGSFGAKQTVVSEIFPAFVTWKTGRPSKMIFSRTESQTASTPRHEMEVSVRVGATKDGIIQAIDVYTLSNTGAYGEHGPTTVGLSGHKSIPLYGTPRAYRFAYDVVYTNVMSAGAYRGYGATQGIFAVESAVNQLAEKLHMDPVELRLKNVVRQGDVMPAYYGETAASCTLDQCLMRTAEMIGWKEKFPCRDMGNGKVRSVGIAMAMQGSGISGVDVGSASIKLNEDGYYTLTIGAADMGTGCDTILAQMAAECLDCSTDQITVYGADTDASPYDSGSYASSTTYVTGKAVERACGKLLEKMEDKAAELLRARYAADGCGLGAPGACASGPPDVSGAELEFDGTRFLDPATGESVTLTDLGTASMCGSQEALQVTETHSSPVSPPPFMAGAVEIELDKETGHVEILDYAAVVDCGTVINPNLARVQTEGGIVQGIGMALYENVQYDKKGHMMNNSFMQYKIPTRLDMGRLRIEFESSYEPTGPFGAKSIGEIVINTPSPAIAHAIANATGLWFKELPITSEKIAMGLLKK</sequence>
<reference evidence="4 5" key="1">
    <citation type="journal article" date="2021" name="ISME Commun">
        <title>Automated analysis of genomic sequences facilitates high-throughput and comprehensive description of bacteria.</title>
        <authorList>
            <person name="Hitch T.C.A."/>
        </authorList>
    </citation>
    <scope>NUCLEOTIDE SEQUENCE [LARGE SCALE GENOMIC DNA]</scope>
    <source>
        <strain evidence="5">f_CCE</strain>
    </source>
</reference>
<dbReference type="PANTHER" id="PTHR11908:SF132">
    <property type="entry name" value="ALDEHYDE OXIDASE 1-RELATED"/>
    <property type="match status" value="1"/>
</dbReference>
<dbReference type="PANTHER" id="PTHR11908">
    <property type="entry name" value="XANTHINE DEHYDROGENASE"/>
    <property type="match status" value="1"/>
</dbReference>
<dbReference type="InterPro" id="IPR016208">
    <property type="entry name" value="Ald_Oxase/xanthine_DH-like"/>
</dbReference>
<dbReference type="Pfam" id="PF20256">
    <property type="entry name" value="MoCoBD_2"/>
    <property type="match status" value="1"/>
</dbReference>
<evidence type="ECO:0000313" key="5">
    <source>
        <dbReference type="Proteomes" id="UP001652395"/>
    </source>
</evidence>
<keyword evidence="5" id="KW-1185">Reference proteome</keyword>
<dbReference type="Pfam" id="PF02738">
    <property type="entry name" value="MoCoBD_1"/>
    <property type="match status" value="1"/>
</dbReference>
<proteinExistence type="predicted"/>
<dbReference type="InterPro" id="IPR008274">
    <property type="entry name" value="AldOxase/xan_DH_MoCoBD1"/>
</dbReference>